<evidence type="ECO:0000313" key="5">
    <source>
        <dbReference type="Proteomes" id="UP000292003"/>
    </source>
</evidence>
<dbReference type="GO" id="GO:0045437">
    <property type="term" value="F:uridine nucleosidase activity"/>
    <property type="evidence" value="ECO:0007669"/>
    <property type="project" value="UniProtKB-ARBA"/>
</dbReference>
<accession>A0A4Q7JBJ1</accession>
<organism evidence="4 5">
    <name type="scientific">Amycolatopsis suaedae</name>
    <dbReference type="NCBI Taxonomy" id="2510978"/>
    <lineage>
        <taxon>Bacteria</taxon>
        <taxon>Bacillati</taxon>
        <taxon>Actinomycetota</taxon>
        <taxon>Actinomycetes</taxon>
        <taxon>Pseudonocardiales</taxon>
        <taxon>Pseudonocardiaceae</taxon>
        <taxon>Amycolatopsis</taxon>
    </lineage>
</organism>
<keyword evidence="5" id="KW-1185">Reference proteome</keyword>
<dbReference type="Pfam" id="PF01156">
    <property type="entry name" value="IU_nuc_hydro"/>
    <property type="match status" value="1"/>
</dbReference>
<dbReference type="InterPro" id="IPR001910">
    <property type="entry name" value="Inosine/uridine_hydrolase_dom"/>
</dbReference>
<dbReference type="GO" id="GO:0005829">
    <property type="term" value="C:cytosol"/>
    <property type="evidence" value="ECO:0007669"/>
    <property type="project" value="TreeGrafter"/>
</dbReference>
<sequence length="313" mass="32546">MRMVIDTDPGIDDAVALLYLAAQPGVEIAAVGTVHGNVEATAGARNALQILDVAGLADVPVAIGAARPLAQPPTFAEFIHGADGLGGHGVELADGRGTVEESAAEQLVRLARRHPGELTVLAIGPLTNLALALLLEPRLPALLRSVVVMGGSVNAPGNITGQAEANTAHDPEAADLVYGAGLNLTLVGLDVTETARADAAWLDRLAAATTPRARFASRLLNHYATVYEGLFSEHIVTLHDALAAAIAVDPTLATYGEHVVDVELRGTHTRGRTVVDLRPYRLAGQDQTRPPVRVATAVDAPAFLDRMAAALLD</sequence>
<gene>
    <name evidence="4" type="ORF">EWH70_07115</name>
</gene>
<proteinExistence type="predicted"/>
<keyword evidence="2" id="KW-0326">Glycosidase</keyword>
<dbReference type="PROSITE" id="PS01247">
    <property type="entry name" value="IUNH"/>
    <property type="match status" value="1"/>
</dbReference>
<dbReference type="Proteomes" id="UP000292003">
    <property type="component" value="Unassembled WGS sequence"/>
</dbReference>
<reference evidence="4 5" key="1">
    <citation type="submission" date="2019-02" db="EMBL/GenBank/DDBJ databases">
        <title>Draft genome sequence of Amycolatopsis sp. 8-3EHSu isolated from roots of Suaeda maritima.</title>
        <authorList>
            <person name="Duangmal K."/>
            <person name="Chantavorakit T."/>
        </authorList>
    </citation>
    <scope>NUCLEOTIDE SEQUENCE [LARGE SCALE GENOMIC DNA]</scope>
    <source>
        <strain evidence="4 5">8-3EHSu</strain>
    </source>
</reference>
<protein>
    <submittedName>
        <fullName evidence="4">Nucleoside hydrolase</fullName>
    </submittedName>
</protein>
<dbReference type="OrthoDB" id="9797882at2"/>
<dbReference type="GO" id="GO:0008477">
    <property type="term" value="F:purine nucleosidase activity"/>
    <property type="evidence" value="ECO:0007669"/>
    <property type="project" value="TreeGrafter"/>
</dbReference>
<dbReference type="Gene3D" id="3.90.245.10">
    <property type="entry name" value="Ribonucleoside hydrolase-like"/>
    <property type="match status" value="1"/>
</dbReference>
<dbReference type="GO" id="GO:0006152">
    <property type="term" value="P:purine nucleoside catabolic process"/>
    <property type="evidence" value="ECO:0007669"/>
    <property type="project" value="TreeGrafter"/>
</dbReference>
<evidence type="ECO:0000259" key="3">
    <source>
        <dbReference type="Pfam" id="PF01156"/>
    </source>
</evidence>
<evidence type="ECO:0000256" key="2">
    <source>
        <dbReference type="ARBA" id="ARBA00023295"/>
    </source>
</evidence>
<comment type="caution">
    <text evidence="4">The sequence shown here is derived from an EMBL/GenBank/DDBJ whole genome shotgun (WGS) entry which is preliminary data.</text>
</comment>
<dbReference type="InterPro" id="IPR015910">
    <property type="entry name" value="I/U_nuclsd_hydro_CS"/>
</dbReference>
<dbReference type="PANTHER" id="PTHR12304">
    <property type="entry name" value="INOSINE-URIDINE PREFERRING NUCLEOSIDE HYDROLASE"/>
    <property type="match status" value="1"/>
</dbReference>
<feature type="domain" description="Inosine/uridine-preferring nucleoside hydrolase" evidence="3">
    <location>
        <begin position="4"/>
        <end position="305"/>
    </location>
</feature>
<dbReference type="SUPFAM" id="SSF53590">
    <property type="entry name" value="Nucleoside hydrolase"/>
    <property type="match status" value="1"/>
</dbReference>
<evidence type="ECO:0000256" key="1">
    <source>
        <dbReference type="ARBA" id="ARBA00022801"/>
    </source>
</evidence>
<dbReference type="AlphaFoldDB" id="A0A4Q7JBJ1"/>
<dbReference type="CDD" id="cd02650">
    <property type="entry name" value="nuc_hydro_CaPnhB"/>
    <property type="match status" value="1"/>
</dbReference>
<dbReference type="PANTHER" id="PTHR12304:SF4">
    <property type="entry name" value="URIDINE NUCLEOSIDASE"/>
    <property type="match status" value="1"/>
</dbReference>
<evidence type="ECO:0000313" key="4">
    <source>
        <dbReference type="EMBL" id="RZQ64657.1"/>
    </source>
</evidence>
<dbReference type="InterPro" id="IPR036452">
    <property type="entry name" value="Ribo_hydro-like"/>
</dbReference>
<dbReference type="InterPro" id="IPR023186">
    <property type="entry name" value="IUNH"/>
</dbReference>
<dbReference type="EMBL" id="SFCC01000003">
    <property type="protein sequence ID" value="RZQ64657.1"/>
    <property type="molecule type" value="Genomic_DNA"/>
</dbReference>
<name>A0A4Q7JBJ1_9PSEU</name>
<keyword evidence="1 4" id="KW-0378">Hydrolase</keyword>